<keyword evidence="8" id="KW-1185">Reference proteome</keyword>
<proteinExistence type="inferred from homology"/>
<dbReference type="UniPathway" id="UPA00559"/>
<evidence type="ECO:0000256" key="6">
    <source>
        <dbReference type="ARBA" id="ARBA00023014"/>
    </source>
</evidence>
<keyword evidence="5" id="KW-0408">Iron</keyword>
<evidence type="ECO:0000313" key="8">
    <source>
        <dbReference type="Proteomes" id="UP000284403"/>
    </source>
</evidence>
<dbReference type="SFLD" id="SFLDS00032">
    <property type="entry name" value="Radical_SAM_3-amino-3-carboxyp"/>
    <property type="match status" value="1"/>
</dbReference>
<gene>
    <name evidence="7" type="ORF">Tco025E_06330</name>
</gene>
<evidence type="ECO:0000256" key="1">
    <source>
        <dbReference type="ARBA" id="ARBA00001966"/>
    </source>
</evidence>
<reference evidence="7 8" key="1">
    <citation type="journal article" date="2018" name="BMC Genomics">
        <title>Genomic comparison of Trypanosoma conorhini and Trypanosoma rangeli to Trypanosoma cruzi strains of high and low virulence.</title>
        <authorList>
            <person name="Bradwell K.R."/>
            <person name="Koparde V.N."/>
            <person name="Matveyev A.V."/>
            <person name="Serrano M.G."/>
            <person name="Alves J.M."/>
            <person name="Parikh H."/>
            <person name="Huang B."/>
            <person name="Lee V."/>
            <person name="Espinosa-Alvarez O."/>
            <person name="Ortiz P.A."/>
            <person name="Costa-Martins A.G."/>
            <person name="Teixeira M.M."/>
            <person name="Buck G.A."/>
        </authorList>
    </citation>
    <scope>NUCLEOTIDE SEQUENCE [LARGE SCALE GENOMIC DNA]</scope>
    <source>
        <strain evidence="7 8">025E</strain>
    </source>
</reference>
<dbReference type="Gene3D" id="3.40.50.11840">
    <property type="entry name" value="Diphthamide synthesis DPH1/DPH2 domain 1"/>
    <property type="match status" value="1"/>
</dbReference>
<evidence type="ECO:0000313" key="7">
    <source>
        <dbReference type="EMBL" id="RNF13037.1"/>
    </source>
</evidence>
<dbReference type="Proteomes" id="UP000284403">
    <property type="component" value="Unassembled WGS sequence"/>
</dbReference>
<dbReference type="FunFam" id="3.40.50.11860:FF:000001">
    <property type="entry name" value="2-(3-amino-3-carboxypropyl)histidine synthase subunit 2"/>
    <property type="match status" value="1"/>
</dbReference>
<dbReference type="RefSeq" id="XP_029226666.1">
    <property type="nucleotide sequence ID" value="XM_029373209.1"/>
</dbReference>
<dbReference type="InterPro" id="IPR016435">
    <property type="entry name" value="DPH1/DPH2"/>
</dbReference>
<dbReference type="OrthoDB" id="449241at2759"/>
<dbReference type="GO" id="GO:0051536">
    <property type="term" value="F:iron-sulfur cluster binding"/>
    <property type="evidence" value="ECO:0007669"/>
    <property type="project" value="UniProtKB-KW"/>
</dbReference>
<evidence type="ECO:0000256" key="2">
    <source>
        <dbReference type="ARBA" id="ARBA00005156"/>
    </source>
</evidence>
<organism evidence="7 8">
    <name type="scientific">Trypanosoma conorhini</name>
    <dbReference type="NCBI Taxonomy" id="83891"/>
    <lineage>
        <taxon>Eukaryota</taxon>
        <taxon>Discoba</taxon>
        <taxon>Euglenozoa</taxon>
        <taxon>Kinetoplastea</taxon>
        <taxon>Metakinetoplastina</taxon>
        <taxon>Trypanosomatida</taxon>
        <taxon>Trypanosomatidae</taxon>
        <taxon>Trypanosoma</taxon>
    </lineage>
</organism>
<dbReference type="GO" id="GO:0046872">
    <property type="term" value="F:metal ion binding"/>
    <property type="evidence" value="ECO:0007669"/>
    <property type="project" value="UniProtKB-KW"/>
</dbReference>
<dbReference type="Pfam" id="PF01866">
    <property type="entry name" value="Diphthamide_syn"/>
    <property type="match status" value="2"/>
</dbReference>
<evidence type="ECO:0000256" key="4">
    <source>
        <dbReference type="ARBA" id="ARBA00022723"/>
    </source>
</evidence>
<dbReference type="EMBL" id="MKKU01000425">
    <property type="protein sequence ID" value="RNF13037.1"/>
    <property type="molecule type" value="Genomic_DNA"/>
</dbReference>
<dbReference type="GO" id="GO:0017183">
    <property type="term" value="P:protein histidyl modification to diphthamide"/>
    <property type="evidence" value="ECO:0007669"/>
    <property type="project" value="UniProtKB-UniPathway"/>
</dbReference>
<dbReference type="Gene3D" id="3.40.50.11860">
    <property type="entry name" value="Diphthamide synthesis DPH1/DPH2 domain 3"/>
    <property type="match status" value="1"/>
</dbReference>
<dbReference type="GeneID" id="40319941"/>
<dbReference type="PANTHER" id="PTHR10762:SF2">
    <property type="entry name" value="2-(3-AMINO-3-CARBOXYPROPYL)HISTIDINE SYNTHASE SUBUNIT 2"/>
    <property type="match status" value="1"/>
</dbReference>
<dbReference type="GO" id="GO:0090560">
    <property type="term" value="F:2-(3-amino-3-carboxypropyl)histidine synthase activity"/>
    <property type="evidence" value="ECO:0007669"/>
    <property type="project" value="InterPro"/>
</dbReference>
<name>A0A3R7N5B5_9TRYP</name>
<dbReference type="InterPro" id="IPR042263">
    <property type="entry name" value="DPH1/DPH2_1"/>
</dbReference>
<keyword evidence="6" id="KW-0411">Iron-sulfur</keyword>
<sequence>MYHDITPTPAVTVRRRQRQRPAVRSHYKLDEVAAFILAGASASSAESTPFQRVALQFPDELLEDAIAVTEILKGLLSENQGCAGGVEISTHGVERDRVTTEAVMVNDKKVRLFVVADNTFGSCCPDEITAQHYGSDCIIHFGDACMSRSTRIPVFYVQDEFRFAALSAYPQEEARVLSVRILLSAVRVLRRRLKGMCHALEGKGISAVVSLVVVGSHRSRGIVDAAARLWVSEAQTATSTDSKVLVEWCRFDPVSAATHIPDASVPSSSSAGPSWIINGVRFSRAGPKIIQRFLFVGASSALLPLHLLNVHQYNLFHHPEELREAAFDAENSPALAILDEDFGCGAEGGPKDAALGNGDDDDLRTTDAAVEAHLNRNDSKLAAIQATLSKRMRQRAFNMELIRCSSAVGIVVASLAIEGYYETTMLLHRLLRAHGKRAYIIYIGHLNKYKIANFVDTVDCFVSIACPNSRESHFPTKEDDFSKPIVSPIEVLLALRTEDCDAPLFGHPAVYSTAFDSVLPLLREAMQAVEVARAERNTSTVAVPMEGGGGAALIRASAGVVATQGANGALARLHERTFVGLDPKKGQTPVQGEILEGRHGIARGYATEREPQVGKS</sequence>
<accession>A0A3R7N5B5</accession>
<comment type="cofactor">
    <cofactor evidence="1">
        <name>[4Fe-4S] cluster</name>
        <dbReference type="ChEBI" id="CHEBI:49883"/>
    </cofactor>
</comment>
<protein>
    <submittedName>
        <fullName evidence="7">Putative diphthamide synthesis protein</fullName>
    </submittedName>
</protein>
<evidence type="ECO:0000256" key="3">
    <source>
        <dbReference type="ARBA" id="ARBA00006179"/>
    </source>
</evidence>
<dbReference type="NCBIfam" id="TIGR00322">
    <property type="entry name" value="diphth2_R"/>
    <property type="match status" value="2"/>
</dbReference>
<evidence type="ECO:0000256" key="5">
    <source>
        <dbReference type="ARBA" id="ARBA00023004"/>
    </source>
</evidence>
<dbReference type="AlphaFoldDB" id="A0A3R7N5B5"/>
<comment type="caution">
    <text evidence="7">The sequence shown here is derived from an EMBL/GenBank/DDBJ whole genome shotgun (WGS) entry which is preliminary data.</text>
</comment>
<comment type="pathway">
    <text evidence="2">Protein modification; peptidyl-diphthamide biosynthesis.</text>
</comment>
<comment type="similarity">
    <text evidence="3">Belongs to the DPH1/DPH2 family. DPH2 subfamily.</text>
</comment>
<dbReference type="InterPro" id="IPR042265">
    <property type="entry name" value="DPH1/DPH2_3"/>
</dbReference>
<keyword evidence="4" id="KW-0479">Metal-binding</keyword>
<dbReference type="PANTHER" id="PTHR10762">
    <property type="entry name" value="DIPHTHAMIDE BIOSYNTHESIS PROTEIN"/>
    <property type="match status" value="1"/>
</dbReference>